<dbReference type="InterPro" id="IPR013118">
    <property type="entry name" value="Mannitol_DH_C"/>
</dbReference>
<evidence type="ECO:0000256" key="4">
    <source>
        <dbReference type="ARBA" id="ARBA00023002"/>
    </source>
</evidence>
<dbReference type="InterPro" id="IPR008927">
    <property type="entry name" value="6-PGluconate_DH-like_C_sf"/>
</dbReference>
<comment type="caution">
    <text evidence="10">The sequence shown here is derived from an EMBL/GenBank/DDBJ whole genome shotgun (WGS) entry which is preliminary data.</text>
</comment>
<evidence type="ECO:0000259" key="8">
    <source>
        <dbReference type="Pfam" id="PF01232"/>
    </source>
</evidence>
<keyword evidence="11" id="KW-1185">Reference proteome</keyword>
<dbReference type="EMBL" id="JANJZL010000012">
    <property type="protein sequence ID" value="MCR2045155.1"/>
    <property type="molecule type" value="Genomic_DNA"/>
</dbReference>
<dbReference type="PANTHER" id="PTHR30524:SF0">
    <property type="entry name" value="ALTRONATE OXIDOREDUCTASE-RELATED"/>
    <property type="match status" value="1"/>
</dbReference>
<dbReference type="GO" id="GO:0019592">
    <property type="term" value="P:mannitol catabolic process"/>
    <property type="evidence" value="ECO:0007669"/>
    <property type="project" value="TreeGrafter"/>
</dbReference>
<dbReference type="Pfam" id="PF08125">
    <property type="entry name" value="Mannitol_dh_C"/>
    <property type="match status" value="1"/>
</dbReference>
<keyword evidence="5 7" id="KW-0520">NAD</keyword>
<evidence type="ECO:0000256" key="3">
    <source>
        <dbReference type="ARBA" id="ARBA00016219"/>
    </source>
</evidence>
<dbReference type="PROSITE" id="PS00974">
    <property type="entry name" value="MANNITOL_DHGENASE"/>
    <property type="match status" value="1"/>
</dbReference>
<name>A0A9X2MJH2_9FIRM</name>
<feature type="domain" description="Mannitol dehydrogenase N-terminal" evidence="8">
    <location>
        <begin position="3"/>
        <end position="198"/>
    </location>
</feature>
<evidence type="ECO:0000256" key="1">
    <source>
        <dbReference type="ARBA" id="ARBA00006541"/>
    </source>
</evidence>
<evidence type="ECO:0000313" key="11">
    <source>
        <dbReference type="Proteomes" id="UP001142078"/>
    </source>
</evidence>
<dbReference type="InterPro" id="IPR036291">
    <property type="entry name" value="NAD(P)-bd_dom_sf"/>
</dbReference>
<dbReference type="HAMAP" id="MF_00196">
    <property type="entry name" value="Mannitol_dehydrog"/>
    <property type="match status" value="1"/>
</dbReference>
<dbReference type="PRINTS" id="PR00084">
    <property type="entry name" value="MTLDHDRGNASE"/>
</dbReference>
<dbReference type="Proteomes" id="UP001142078">
    <property type="component" value="Unassembled WGS sequence"/>
</dbReference>
<evidence type="ECO:0000256" key="2">
    <source>
        <dbReference type="ARBA" id="ARBA00012939"/>
    </source>
</evidence>
<keyword evidence="4 7" id="KW-0560">Oxidoreductase</keyword>
<evidence type="ECO:0000256" key="6">
    <source>
        <dbReference type="ARBA" id="ARBA00048615"/>
    </source>
</evidence>
<dbReference type="Pfam" id="PF01232">
    <property type="entry name" value="Mannitol_dh"/>
    <property type="match status" value="1"/>
</dbReference>
<dbReference type="InterPro" id="IPR013131">
    <property type="entry name" value="Mannitol_DH_N"/>
</dbReference>
<reference evidence="10" key="1">
    <citation type="submission" date="2022-07" db="EMBL/GenBank/DDBJ databases">
        <title>Enhanced cultured diversity of the mouse gut microbiota enables custom-made synthetic communities.</title>
        <authorList>
            <person name="Afrizal A."/>
        </authorList>
    </citation>
    <scope>NUCLEOTIDE SEQUENCE</scope>
    <source>
        <strain evidence="10">DSM 29482</strain>
    </source>
</reference>
<dbReference type="RefSeq" id="WP_042679672.1">
    <property type="nucleotide sequence ID" value="NZ_CABKTM010000014.1"/>
</dbReference>
<evidence type="ECO:0000259" key="9">
    <source>
        <dbReference type="Pfam" id="PF08125"/>
    </source>
</evidence>
<evidence type="ECO:0000256" key="7">
    <source>
        <dbReference type="HAMAP-Rule" id="MF_00196"/>
    </source>
</evidence>
<dbReference type="AlphaFoldDB" id="A0A9X2MJH2"/>
<comment type="catalytic activity">
    <reaction evidence="6 7">
        <text>D-mannitol 1-phosphate + NAD(+) = beta-D-fructose 6-phosphate + NADH + H(+)</text>
        <dbReference type="Rhea" id="RHEA:19661"/>
        <dbReference type="ChEBI" id="CHEBI:15378"/>
        <dbReference type="ChEBI" id="CHEBI:57540"/>
        <dbReference type="ChEBI" id="CHEBI:57634"/>
        <dbReference type="ChEBI" id="CHEBI:57945"/>
        <dbReference type="ChEBI" id="CHEBI:61381"/>
        <dbReference type="EC" id="1.1.1.17"/>
    </reaction>
</comment>
<dbReference type="EC" id="1.1.1.17" evidence="2 7"/>
<dbReference type="NCBIfam" id="NF002652">
    <property type="entry name" value="PRK02318.2-5"/>
    <property type="match status" value="1"/>
</dbReference>
<dbReference type="InterPro" id="IPR000669">
    <property type="entry name" value="Mannitol_DH"/>
</dbReference>
<dbReference type="Gene3D" id="1.10.1040.10">
    <property type="entry name" value="N-(1-d-carboxylethyl)-l-norvaline Dehydrogenase, domain 2"/>
    <property type="match status" value="1"/>
</dbReference>
<dbReference type="NCBIfam" id="NF002646">
    <property type="entry name" value="PRK02318.1-2"/>
    <property type="match status" value="1"/>
</dbReference>
<dbReference type="Gene3D" id="3.40.50.720">
    <property type="entry name" value="NAD(P)-binding Rossmann-like Domain"/>
    <property type="match status" value="1"/>
</dbReference>
<dbReference type="NCBIfam" id="NF002650">
    <property type="entry name" value="PRK02318.2-2"/>
    <property type="match status" value="1"/>
</dbReference>
<gene>
    <name evidence="7" type="primary">mtlD</name>
    <name evidence="10" type="ORF">NSA23_13680</name>
</gene>
<feature type="domain" description="Mannitol dehydrogenase C-terminal" evidence="9">
    <location>
        <begin position="206"/>
        <end position="368"/>
    </location>
</feature>
<protein>
    <recommendedName>
        <fullName evidence="3 7">Mannitol-1-phosphate 5-dehydrogenase</fullName>
        <ecNumber evidence="2 7">1.1.1.17</ecNumber>
    </recommendedName>
</protein>
<dbReference type="SUPFAM" id="SSF48179">
    <property type="entry name" value="6-phosphogluconate dehydrogenase C-terminal domain-like"/>
    <property type="match status" value="1"/>
</dbReference>
<proteinExistence type="inferred from homology"/>
<feature type="binding site" evidence="7">
    <location>
        <begin position="4"/>
        <end position="15"/>
    </location>
    <ligand>
        <name>NAD(+)</name>
        <dbReference type="ChEBI" id="CHEBI:57540"/>
    </ligand>
</feature>
<dbReference type="GO" id="GO:0008926">
    <property type="term" value="F:mannitol-1-phosphate 5-dehydrogenase activity"/>
    <property type="evidence" value="ECO:0007669"/>
    <property type="project" value="UniProtKB-UniRule"/>
</dbReference>
<dbReference type="InterPro" id="IPR013328">
    <property type="entry name" value="6PGD_dom2"/>
</dbReference>
<dbReference type="SUPFAM" id="SSF51735">
    <property type="entry name" value="NAD(P)-binding Rossmann-fold domains"/>
    <property type="match status" value="1"/>
</dbReference>
<dbReference type="GO" id="GO:0005829">
    <property type="term" value="C:cytosol"/>
    <property type="evidence" value="ECO:0007669"/>
    <property type="project" value="TreeGrafter"/>
</dbReference>
<dbReference type="NCBIfam" id="NF002647">
    <property type="entry name" value="PRK02318.1-3"/>
    <property type="match status" value="1"/>
</dbReference>
<dbReference type="OrthoDB" id="271711at2"/>
<organism evidence="10 11">
    <name type="scientific">Anaerosalibacter massiliensis</name>
    <dbReference type="NCBI Taxonomy" id="1347392"/>
    <lineage>
        <taxon>Bacteria</taxon>
        <taxon>Bacillati</taxon>
        <taxon>Bacillota</taxon>
        <taxon>Tissierellia</taxon>
        <taxon>Tissierellales</taxon>
        <taxon>Sporanaerobacteraceae</taxon>
        <taxon>Anaerosalibacter</taxon>
    </lineage>
</organism>
<sequence>MEKVIQFGAGNIGRGFIGYLLSSSDYHVIFVDINQDIVDTINRDKKYLVEIVGEEVKKEYVKNISAISSLDERLIEEINKVDLITTAIGPNVLDKIAPTIALGIQKRYQNKNNNYMNIIPCENMVGAADYLKEQVEKYLNDKEIEFMNSYIGFVNSAVDRIVPPLENDRENIIHVAVEEFSEWIVDKTKFKGNIPKIKDMDCTDKLIAYIERKLFTLNTGHAITAYLGYLNEYETIRESILDSSIQKIVLSAMNESGEVLIRMYGFNREKHKKYIKKILSRFKNPYLRDEVIRVGRQPLRKLGNNDRLIKPLKRTIEYNLENKNLIKGIAAALSYDYPNDKEAVKMQDILEENTIEKGIAHITGLDIDLKETALIKNEYMKINSKVRI</sequence>
<evidence type="ECO:0000313" key="10">
    <source>
        <dbReference type="EMBL" id="MCR2045155.1"/>
    </source>
</evidence>
<accession>A0A9X2MJH2</accession>
<evidence type="ECO:0000256" key="5">
    <source>
        <dbReference type="ARBA" id="ARBA00023027"/>
    </source>
</evidence>
<dbReference type="PANTHER" id="PTHR30524">
    <property type="entry name" value="MANNITOL-1-PHOSPHATE 5-DEHYDROGENASE"/>
    <property type="match status" value="1"/>
</dbReference>
<dbReference type="InterPro" id="IPR023027">
    <property type="entry name" value="Mannitol_DH_CS"/>
</dbReference>
<comment type="similarity">
    <text evidence="1 7">Belongs to the mannitol dehydrogenase family.</text>
</comment>
<dbReference type="InterPro" id="IPR023028">
    <property type="entry name" value="Mannitol_1_phos_5_DH"/>
</dbReference>